<name>A0A383DMF1_9ZZZZ</name>
<dbReference type="EMBL" id="UINC01218584">
    <property type="protein sequence ID" value="SVE45671.1"/>
    <property type="molecule type" value="Genomic_DNA"/>
</dbReference>
<reference evidence="1" key="1">
    <citation type="submission" date="2018-05" db="EMBL/GenBank/DDBJ databases">
        <authorList>
            <person name="Lanie J.A."/>
            <person name="Ng W.-L."/>
            <person name="Kazmierczak K.M."/>
            <person name="Andrzejewski T.M."/>
            <person name="Davidsen T.M."/>
            <person name="Wayne K.J."/>
            <person name="Tettelin H."/>
            <person name="Glass J.I."/>
            <person name="Rusch D."/>
            <person name="Podicherti R."/>
            <person name="Tsui H.-C.T."/>
            <person name="Winkler M.E."/>
        </authorList>
    </citation>
    <scope>NUCLEOTIDE SEQUENCE</scope>
</reference>
<gene>
    <name evidence="1" type="ORF">METZ01_LOCUS498525</name>
</gene>
<sequence>VNGFDELEYSWLSMFQNLKYNRLIISSGSKTSTAINNGTFAQLTAITGDNRWKFWSHLVTRVFSQP</sequence>
<dbReference type="AlphaFoldDB" id="A0A383DMF1"/>
<evidence type="ECO:0000313" key="1">
    <source>
        <dbReference type="EMBL" id="SVE45671.1"/>
    </source>
</evidence>
<protein>
    <submittedName>
        <fullName evidence="1">Uncharacterized protein</fullName>
    </submittedName>
</protein>
<organism evidence="1">
    <name type="scientific">marine metagenome</name>
    <dbReference type="NCBI Taxonomy" id="408172"/>
    <lineage>
        <taxon>unclassified sequences</taxon>
        <taxon>metagenomes</taxon>
        <taxon>ecological metagenomes</taxon>
    </lineage>
</organism>
<proteinExistence type="predicted"/>
<feature type="non-terminal residue" evidence="1">
    <location>
        <position position="1"/>
    </location>
</feature>
<accession>A0A383DMF1</accession>